<organism evidence="2 3">
    <name type="scientific">Pycnococcus provasolii</name>
    <dbReference type="NCBI Taxonomy" id="41880"/>
    <lineage>
        <taxon>Eukaryota</taxon>
        <taxon>Viridiplantae</taxon>
        <taxon>Chlorophyta</taxon>
        <taxon>Pseudoscourfieldiophyceae</taxon>
        <taxon>Pseudoscourfieldiales</taxon>
        <taxon>Pycnococcaceae</taxon>
        <taxon>Pycnococcus</taxon>
    </lineage>
</organism>
<feature type="region of interest" description="Disordered" evidence="1">
    <location>
        <begin position="37"/>
        <end position="101"/>
    </location>
</feature>
<feature type="region of interest" description="Disordered" evidence="1">
    <location>
        <begin position="413"/>
        <end position="464"/>
    </location>
</feature>
<evidence type="ECO:0000313" key="3">
    <source>
        <dbReference type="Proteomes" id="UP000660262"/>
    </source>
</evidence>
<gene>
    <name evidence="2" type="ORF">PPROV_000704100</name>
</gene>
<evidence type="ECO:0000313" key="2">
    <source>
        <dbReference type="EMBL" id="GHP08301.1"/>
    </source>
</evidence>
<evidence type="ECO:0000256" key="1">
    <source>
        <dbReference type="SAM" id="MobiDB-lite"/>
    </source>
</evidence>
<keyword evidence="3" id="KW-1185">Reference proteome</keyword>
<feature type="compositionally biased region" description="Polar residues" evidence="1">
    <location>
        <begin position="10"/>
        <end position="25"/>
    </location>
</feature>
<sequence length="464" mass="51692">MPSLPASSRLRGSQSKCTHVHRSASTFGVTSRRFYCQSTSSSSSSSSSSDSTSAAQKKPWLYPDAPRLAQGNAHEAKRASKRTAPTDERTPTFRTLDGYMWRGPGATPALSGFPADWEKEAENPLGHSWEESGREQPTRNGAWRKARPPKDHLRWNGELPPALKQLIPEWELHMEQFYCNRETGFVAGAVPTRIWQHPGDASNGASPVPYCVRSGDPWFPVKRETVEGFEKRAQEYKAKWRDRTRAERATAIAKRAEAEAPINLELGQEDDLRMQAFYESRGWDSFEKYSDEDIEEFIGDEGIPGGYDLPLLQHMGFRPPEGGWEAVGRGEALPEVVNNGLRITYPDEPSDYQELHPPSLPLVDWLERWGRIMSDGDLLLAQSSVLEEDVRGMARDTGESSRVAAAAAAAAMAAGADDEEKQEEVVDIGGADDDEDDAEEEIFLLDDDEEEEEEEGEGEDDDDE</sequence>
<reference evidence="2" key="1">
    <citation type="submission" date="2020-10" db="EMBL/GenBank/DDBJ databases">
        <title>Unveiling of a novel bifunctional photoreceptor, Dualchrome1, isolated from a cosmopolitan green alga.</title>
        <authorList>
            <person name="Suzuki S."/>
            <person name="Kawachi M."/>
        </authorList>
    </citation>
    <scope>NUCLEOTIDE SEQUENCE</scope>
    <source>
        <strain evidence="2">NIES 2893</strain>
    </source>
</reference>
<dbReference type="EMBL" id="BNJQ01000020">
    <property type="protein sequence ID" value="GHP08301.1"/>
    <property type="molecule type" value="Genomic_DNA"/>
</dbReference>
<proteinExistence type="predicted"/>
<dbReference type="AlphaFoldDB" id="A0A830HS67"/>
<comment type="caution">
    <text evidence="2">The sequence shown here is derived from an EMBL/GenBank/DDBJ whole genome shotgun (WGS) entry which is preliminary data.</text>
</comment>
<name>A0A830HS67_9CHLO</name>
<protein>
    <submittedName>
        <fullName evidence="2">Uncharacterized protein</fullName>
    </submittedName>
</protein>
<dbReference type="Proteomes" id="UP000660262">
    <property type="component" value="Unassembled WGS sequence"/>
</dbReference>
<feature type="region of interest" description="Disordered" evidence="1">
    <location>
        <begin position="124"/>
        <end position="156"/>
    </location>
</feature>
<feature type="compositionally biased region" description="Low complexity" evidence="1">
    <location>
        <begin position="38"/>
        <end position="53"/>
    </location>
</feature>
<feature type="compositionally biased region" description="Acidic residues" evidence="1">
    <location>
        <begin position="416"/>
        <end position="464"/>
    </location>
</feature>
<accession>A0A830HS67</accession>
<feature type="region of interest" description="Disordered" evidence="1">
    <location>
        <begin position="1"/>
        <end position="25"/>
    </location>
</feature>
<feature type="compositionally biased region" description="Basic and acidic residues" evidence="1">
    <location>
        <begin position="74"/>
        <end position="91"/>
    </location>
</feature>
<feature type="compositionally biased region" description="Basic and acidic residues" evidence="1">
    <location>
        <begin position="124"/>
        <end position="137"/>
    </location>
</feature>